<sequence length="267" mass="29075">MKKRWISGALACVLLVACATSPTGRRQLILFSDGEVAQLGLTSFEQLKKEEKISTDKKKTRFVRCVADAIVHQIPASYNYSTQDWQVELFDSPDVNAFALPGGRIGVYTGLFKAVNNQDQLAAVLGHEVAHVLARHSNERLSQSQLAGVGMVAADAALGDASYREPAMAALGIGAQVGVLLPYGRIQETEADVLGLQLMAMAGFKPEQAISLWQNMAQISGGKKPPEFLSTHPSDQHRIDELSRQLDAVTPLYTKARELGRKPQCQF</sequence>
<name>A0ABV8CJW5_9GAMM</name>
<protein>
    <submittedName>
        <fullName evidence="9">M48 family metallopeptidase</fullName>
    </submittedName>
</protein>
<comment type="similarity">
    <text evidence="6">Belongs to the peptidase M48 family.</text>
</comment>
<organism evidence="9 10">
    <name type="scientific">Pseudaeromonas sharmana</name>
    <dbReference type="NCBI Taxonomy" id="328412"/>
    <lineage>
        <taxon>Bacteria</taxon>
        <taxon>Pseudomonadati</taxon>
        <taxon>Pseudomonadota</taxon>
        <taxon>Gammaproteobacteria</taxon>
        <taxon>Aeromonadales</taxon>
        <taxon>Aeromonadaceae</taxon>
        <taxon>Pseudaeromonas</taxon>
    </lineage>
</organism>
<evidence type="ECO:0000313" key="10">
    <source>
        <dbReference type="Proteomes" id="UP001595692"/>
    </source>
</evidence>
<keyword evidence="3 6" id="KW-0378">Hydrolase</keyword>
<dbReference type="PANTHER" id="PTHR22726">
    <property type="entry name" value="METALLOENDOPEPTIDASE OMA1"/>
    <property type="match status" value="1"/>
</dbReference>
<proteinExistence type="inferred from homology"/>
<keyword evidence="4 6" id="KW-0862">Zinc</keyword>
<evidence type="ECO:0000256" key="2">
    <source>
        <dbReference type="ARBA" id="ARBA00022723"/>
    </source>
</evidence>
<dbReference type="Proteomes" id="UP001595692">
    <property type="component" value="Unassembled WGS sequence"/>
</dbReference>
<dbReference type="RefSeq" id="WP_377150538.1">
    <property type="nucleotide sequence ID" value="NZ_JBHSAF010000001.1"/>
</dbReference>
<accession>A0ABV8CJW5</accession>
<evidence type="ECO:0000256" key="6">
    <source>
        <dbReference type="RuleBase" id="RU003983"/>
    </source>
</evidence>
<evidence type="ECO:0000256" key="5">
    <source>
        <dbReference type="ARBA" id="ARBA00023049"/>
    </source>
</evidence>
<dbReference type="Pfam" id="PF01435">
    <property type="entry name" value="Peptidase_M48"/>
    <property type="match status" value="1"/>
</dbReference>
<comment type="cofactor">
    <cofactor evidence="6">
        <name>Zn(2+)</name>
        <dbReference type="ChEBI" id="CHEBI:29105"/>
    </cofactor>
    <text evidence="6">Binds 1 zinc ion per subunit.</text>
</comment>
<evidence type="ECO:0000256" key="4">
    <source>
        <dbReference type="ARBA" id="ARBA00022833"/>
    </source>
</evidence>
<reference evidence="10" key="1">
    <citation type="journal article" date="2019" name="Int. J. Syst. Evol. Microbiol.">
        <title>The Global Catalogue of Microorganisms (GCM) 10K type strain sequencing project: providing services to taxonomists for standard genome sequencing and annotation.</title>
        <authorList>
            <consortium name="The Broad Institute Genomics Platform"/>
            <consortium name="The Broad Institute Genome Sequencing Center for Infectious Disease"/>
            <person name="Wu L."/>
            <person name="Ma J."/>
        </authorList>
    </citation>
    <scope>NUCLEOTIDE SEQUENCE [LARGE SCALE GENOMIC DNA]</scope>
    <source>
        <strain evidence="10">CCUG 54939</strain>
    </source>
</reference>
<feature type="chain" id="PRO_5047224617" evidence="7">
    <location>
        <begin position="20"/>
        <end position="267"/>
    </location>
</feature>
<comment type="caution">
    <text evidence="9">The sequence shown here is derived from an EMBL/GenBank/DDBJ whole genome shotgun (WGS) entry which is preliminary data.</text>
</comment>
<keyword evidence="1 6" id="KW-0645">Protease</keyword>
<dbReference type="EMBL" id="JBHSAF010000001">
    <property type="protein sequence ID" value="MFC3912431.1"/>
    <property type="molecule type" value="Genomic_DNA"/>
</dbReference>
<gene>
    <name evidence="9" type="ORF">ACFOSS_02985</name>
</gene>
<dbReference type="InterPro" id="IPR001915">
    <property type="entry name" value="Peptidase_M48"/>
</dbReference>
<keyword evidence="7" id="KW-0732">Signal</keyword>
<evidence type="ECO:0000313" key="9">
    <source>
        <dbReference type="EMBL" id="MFC3912431.1"/>
    </source>
</evidence>
<dbReference type="CDD" id="cd07331">
    <property type="entry name" value="M48C_Oma1_like"/>
    <property type="match status" value="1"/>
</dbReference>
<feature type="domain" description="Peptidase M48" evidence="8">
    <location>
        <begin position="69"/>
        <end position="244"/>
    </location>
</feature>
<feature type="signal peptide" evidence="7">
    <location>
        <begin position="1"/>
        <end position="19"/>
    </location>
</feature>
<keyword evidence="10" id="KW-1185">Reference proteome</keyword>
<dbReference type="PROSITE" id="PS51257">
    <property type="entry name" value="PROKAR_LIPOPROTEIN"/>
    <property type="match status" value="1"/>
</dbReference>
<evidence type="ECO:0000256" key="7">
    <source>
        <dbReference type="SAM" id="SignalP"/>
    </source>
</evidence>
<dbReference type="InterPro" id="IPR051156">
    <property type="entry name" value="Mito/Outer_Membr_Metalloprot"/>
</dbReference>
<evidence type="ECO:0000256" key="1">
    <source>
        <dbReference type="ARBA" id="ARBA00022670"/>
    </source>
</evidence>
<dbReference type="PANTHER" id="PTHR22726:SF24">
    <property type="entry name" value="M48 FAMILY METALLOPEPTIDASE"/>
    <property type="match status" value="1"/>
</dbReference>
<keyword evidence="5 6" id="KW-0482">Metalloprotease</keyword>
<keyword evidence="2" id="KW-0479">Metal-binding</keyword>
<dbReference type="Gene3D" id="3.30.2010.10">
    <property type="entry name" value="Metalloproteases ('zincins'), catalytic domain"/>
    <property type="match status" value="1"/>
</dbReference>
<evidence type="ECO:0000259" key="8">
    <source>
        <dbReference type="Pfam" id="PF01435"/>
    </source>
</evidence>
<evidence type="ECO:0000256" key="3">
    <source>
        <dbReference type="ARBA" id="ARBA00022801"/>
    </source>
</evidence>